<proteinExistence type="predicted"/>
<dbReference type="PIRSF" id="PIRSF033271">
    <property type="entry name" value="UCP033271"/>
    <property type="match status" value="1"/>
</dbReference>
<dbReference type="NCBIfam" id="NF002674">
    <property type="entry name" value="PRK02399.1-2"/>
    <property type="match status" value="1"/>
</dbReference>
<comment type="caution">
    <text evidence="3">The sequence shown here is derived from an EMBL/GenBank/DDBJ whole genome shotgun (WGS) entry which is preliminary data.</text>
</comment>
<organism evidence="3 4">
    <name type="scientific">Aerophobetes bacterium</name>
    <dbReference type="NCBI Taxonomy" id="2030807"/>
    <lineage>
        <taxon>Bacteria</taxon>
        <taxon>Candidatus Aerophobota</taxon>
    </lineage>
</organism>
<evidence type="ECO:0000259" key="2">
    <source>
        <dbReference type="Pfam" id="PF23189"/>
    </source>
</evidence>
<dbReference type="AlphaFoldDB" id="A0A523QLR1"/>
<dbReference type="Proteomes" id="UP000320781">
    <property type="component" value="Unassembled WGS sequence"/>
</dbReference>
<dbReference type="PANTHER" id="PTHR31862:SF1">
    <property type="entry name" value="UPF0261 DOMAIN PROTEIN (AFU_ORTHOLOGUE AFUA_1G10120)"/>
    <property type="match status" value="1"/>
</dbReference>
<dbReference type="Pfam" id="PF23189">
    <property type="entry name" value="UPF0261_C"/>
    <property type="match status" value="1"/>
</dbReference>
<evidence type="ECO:0000313" key="4">
    <source>
        <dbReference type="Proteomes" id="UP000320781"/>
    </source>
</evidence>
<dbReference type="InterPro" id="IPR051353">
    <property type="entry name" value="Tobamovirus_resist_UPF0261"/>
</dbReference>
<accession>A0A523QLR1</accession>
<dbReference type="EMBL" id="SOKU01000057">
    <property type="protein sequence ID" value="TES86703.1"/>
    <property type="molecule type" value="Genomic_DNA"/>
</dbReference>
<dbReference type="CDD" id="cd15488">
    <property type="entry name" value="Tm-1-like"/>
    <property type="match status" value="1"/>
</dbReference>
<dbReference type="Gene3D" id="3.40.50.12020">
    <property type="entry name" value="Uncharacterised protein family UPF0261, NN domain"/>
    <property type="match status" value="1"/>
</dbReference>
<evidence type="ECO:0000259" key="1">
    <source>
        <dbReference type="Pfam" id="PF06792"/>
    </source>
</evidence>
<name>A0A523QLR1_UNCAE</name>
<dbReference type="Pfam" id="PF06792">
    <property type="entry name" value="UPF0261"/>
    <property type="match status" value="1"/>
</dbReference>
<protein>
    <submittedName>
        <fullName evidence="3">UPF0261 family protein</fullName>
    </submittedName>
</protein>
<feature type="domain" description="UPF0261" evidence="2">
    <location>
        <begin position="185"/>
        <end position="400"/>
    </location>
</feature>
<dbReference type="InterPro" id="IPR056778">
    <property type="entry name" value="UPF0261_C"/>
</dbReference>
<dbReference type="InterPro" id="IPR044122">
    <property type="entry name" value="UPF0261_N"/>
</dbReference>
<reference evidence="3 4" key="1">
    <citation type="submission" date="2019-03" db="EMBL/GenBank/DDBJ databases">
        <title>Metabolic potential of uncultured bacteria and archaea associated with petroleum seepage in deep-sea sediments.</title>
        <authorList>
            <person name="Dong X."/>
            <person name="Hubert C."/>
        </authorList>
    </citation>
    <scope>NUCLEOTIDE SEQUENCE [LARGE SCALE GENOMIC DNA]</scope>
    <source>
        <strain evidence="3">E44_bin92</strain>
    </source>
</reference>
<sequence length="403" mass="43650">MEKKTIIVLATLDTKGKEAQFVKEEIENRGHRVVVIDTGVVGKPYFEADISREEVAQQGDRPLSELLKNPDRKTAAPVMAKGAKAIVTKMVREKKADGIISMGGTQGTTLATEVMRALPVGFPKVMVSTVASGNTVPFVDIKDIAMLFPVADILGLNPITKKILSNAAGAICGMAESKVRIEITKPLVGITTVGITTQAAIKAKSVLEGAGYETIVFHAVGTGGRAMEDLMKQGFIKAVLDIATIEVTNEMYDALLAAGPERLTTAGRLGLPQVIAPGAIAILVYGTPDTIPAKYKDRKIIAHSPKITDVRINKDEQVAVAHEIVRRLKGSKGPTVFMVPRKGYDSYSVEGMDFWELESDQAFVEVLKKELPPKIPVIERDRDINDPEFAEEMANTLIELVNY</sequence>
<dbReference type="PANTHER" id="PTHR31862">
    <property type="entry name" value="UPF0261 DOMAIN PROTEIN (AFU_ORTHOLOGUE AFUA_1G10120)"/>
    <property type="match status" value="1"/>
</dbReference>
<feature type="domain" description="UPF0261" evidence="1">
    <location>
        <begin position="4"/>
        <end position="178"/>
    </location>
</feature>
<dbReference type="Gene3D" id="3.40.50.12030">
    <property type="entry name" value="Uncharacterised protein family UPF0261, NC domain"/>
    <property type="match status" value="1"/>
</dbReference>
<gene>
    <name evidence="3" type="ORF">E3J95_01320</name>
</gene>
<evidence type="ECO:0000313" key="3">
    <source>
        <dbReference type="EMBL" id="TES86703.1"/>
    </source>
</evidence>
<dbReference type="InterPro" id="IPR008322">
    <property type="entry name" value="UPF0261"/>
</dbReference>